<evidence type="ECO:0000313" key="2">
    <source>
        <dbReference type="EMBL" id="CDY37686.1"/>
    </source>
</evidence>
<name>A0A078HJ37_BRANA</name>
<organism evidence="2 3">
    <name type="scientific">Brassica napus</name>
    <name type="common">Rape</name>
    <dbReference type="NCBI Taxonomy" id="3708"/>
    <lineage>
        <taxon>Eukaryota</taxon>
        <taxon>Viridiplantae</taxon>
        <taxon>Streptophyta</taxon>
        <taxon>Embryophyta</taxon>
        <taxon>Tracheophyta</taxon>
        <taxon>Spermatophyta</taxon>
        <taxon>Magnoliopsida</taxon>
        <taxon>eudicotyledons</taxon>
        <taxon>Gunneridae</taxon>
        <taxon>Pentapetalae</taxon>
        <taxon>rosids</taxon>
        <taxon>malvids</taxon>
        <taxon>Brassicales</taxon>
        <taxon>Brassicaceae</taxon>
        <taxon>Brassiceae</taxon>
        <taxon>Brassica</taxon>
    </lineage>
</organism>
<dbReference type="EMBL" id="LK032406">
    <property type="protein sequence ID" value="CDY37686.1"/>
    <property type="molecule type" value="Genomic_DNA"/>
</dbReference>
<gene>
    <name evidence="2" type="primary">BnaA04g19820D</name>
    <name evidence="2" type="ORF">GSBRNA2T00064578001</name>
</gene>
<dbReference type="PaxDb" id="3708-A0A078HJ37"/>
<protein>
    <submittedName>
        <fullName evidence="2">BnaA04g19820D protein</fullName>
    </submittedName>
</protein>
<keyword evidence="3" id="KW-1185">Reference proteome</keyword>
<dbReference type="Proteomes" id="UP000028999">
    <property type="component" value="Unassembled WGS sequence"/>
</dbReference>
<evidence type="ECO:0000256" key="1">
    <source>
        <dbReference type="SAM" id="MobiDB-lite"/>
    </source>
</evidence>
<dbReference type="Gramene" id="CDY37686">
    <property type="protein sequence ID" value="CDY37686"/>
    <property type="gene ID" value="GSBRNA2T00064578001"/>
</dbReference>
<reference evidence="2 3" key="1">
    <citation type="journal article" date="2014" name="Science">
        <title>Plant genetics. Early allopolyploid evolution in the post-Neolithic Brassica napus oilseed genome.</title>
        <authorList>
            <person name="Chalhoub B."/>
            <person name="Denoeud F."/>
            <person name="Liu S."/>
            <person name="Parkin I.A."/>
            <person name="Tang H."/>
            <person name="Wang X."/>
            <person name="Chiquet J."/>
            <person name="Belcram H."/>
            <person name="Tong C."/>
            <person name="Samans B."/>
            <person name="Correa M."/>
            <person name="Da Silva C."/>
            <person name="Just J."/>
            <person name="Falentin C."/>
            <person name="Koh C.S."/>
            <person name="Le Clainche I."/>
            <person name="Bernard M."/>
            <person name="Bento P."/>
            <person name="Noel B."/>
            <person name="Labadie K."/>
            <person name="Alberti A."/>
            <person name="Charles M."/>
            <person name="Arnaud D."/>
            <person name="Guo H."/>
            <person name="Daviaud C."/>
            <person name="Alamery S."/>
            <person name="Jabbari K."/>
            <person name="Zhao M."/>
            <person name="Edger P.P."/>
            <person name="Chelaifa H."/>
            <person name="Tack D."/>
            <person name="Lassalle G."/>
            <person name="Mestiri I."/>
            <person name="Schnel N."/>
            <person name="Le Paslier M.C."/>
            <person name="Fan G."/>
            <person name="Renault V."/>
            <person name="Bayer P.E."/>
            <person name="Golicz A.A."/>
            <person name="Manoli S."/>
            <person name="Lee T.H."/>
            <person name="Thi V.H."/>
            <person name="Chalabi S."/>
            <person name="Hu Q."/>
            <person name="Fan C."/>
            <person name="Tollenaere R."/>
            <person name="Lu Y."/>
            <person name="Battail C."/>
            <person name="Shen J."/>
            <person name="Sidebottom C.H."/>
            <person name="Wang X."/>
            <person name="Canaguier A."/>
            <person name="Chauveau A."/>
            <person name="Berard A."/>
            <person name="Deniot G."/>
            <person name="Guan M."/>
            <person name="Liu Z."/>
            <person name="Sun F."/>
            <person name="Lim Y.P."/>
            <person name="Lyons E."/>
            <person name="Town C.D."/>
            <person name="Bancroft I."/>
            <person name="Wang X."/>
            <person name="Meng J."/>
            <person name="Ma J."/>
            <person name="Pires J.C."/>
            <person name="King G.J."/>
            <person name="Brunel D."/>
            <person name="Delourme R."/>
            <person name="Renard M."/>
            <person name="Aury J.M."/>
            <person name="Adams K.L."/>
            <person name="Batley J."/>
            <person name="Snowdon R.J."/>
            <person name="Tost J."/>
            <person name="Edwards D."/>
            <person name="Zhou Y."/>
            <person name="Hua W."/>
            <person name="Sharpe A.G."/>
            <person name="Paterson A.H."/>
            <person name="Guan C."/>
            <person name="Wincker P."/>
        </authorList>
    </citation>
    <scope>NUCLEOTIDE SEQUENCE [LARGE SCALE GENOMIC DNA]</scope>
    <source>
        <strain evidence="3">cv. Darmor-bzh</strain>
    </source>
</reference>
<feature type="region of interest" description="Disordered" evidence="1">
    <location>
        <begin position="47"/>
        <end position="72"/>
    </location>
</feature>
<proteinExistence type="predicted"/>
<sequence>MNRIVFYSIVFLIQVAELSYNLQSLHLIVLVALKLRMPPKGTIALSASSMSTRNAPPSDNPPFSSPTSSQAP</sequence>
<evidence type="ECO:0000313" key="3">
    <source>
        <dbReference type="Proteomes" id="UP000028999"/>
    </source>
</evidence>
<dbReference type="AlphaFoldDB" id="A0A078HJ37"/>
<accession>A0A078HJ37</accession>
<feature type="compositionally biased region" description="Polar residues" evidence="1">
    <location>
        <begin position="47"/>
        <end position="57"/>
    </location>
</feature>